<dbReference type="EMBL" id="JACATZ010000001">
    <property type="protein sequence ID" value="NWJ44318.1"/>
    <property type="molecule type" value="Genomic_DNA"/>
</dbReference>
<dbReference type="RefSeq" id="WP_341468094.1">
    <property type="nucleotide sequence ID" value="NZ_CP128399.1"/>
</dbReference>
<evidence type="ECO:0000313" key="2">
    <source>
        <dbReference type="EMBL" id="WJW66212.1"/>
    </source>
</evidence>
<evidence type="ECO:0000313" key="1">
    <source>
        <dbReference type="EMBL" id="NWJ44318.1"/>
    </source>
</evidence>
<dbReference type="AlphaFoldDB" id="A0A8T7LQR0"/>
<organism evidence="1 3">
    <name type="scientific">Candidatus Chlorohelix allophototropha</name>
    <dbReference type="NCBI Taxonomy" id="3003348"/>
    <lineage>
        <taxon>Bacteria</taxon>
        <taxon>Bacillati</taxon>
        <taxon>Chloroflexota</taxon>
        <taxon>Chloroflexia</taxon>
        <taxon>Candidatus Chloroheliales</taxon>
        <taxon>Candidatus Chloroheliaceae</taxon>
        <taxon>Candidatus Chlorohelix</taxon>
    </lineage>
</organism>
<evidence type="ECO:0000313" key="3">
    <source>
        <dbReference type="Proteomes" id="UP000521676"/>
    </source>
</evidence>
<keyword evidence="4" id="KW-1185">Reference proteome</keyword>
<dbReference type="EMBL" id="CP128399">
    <property type="protein sequence ID" value="WJW66212.1"/>
    <property type="molecule type" value="Genomic_DNA"/>
</dbReference>
<gene>
    <name evidence="1" type="ORF">HXX08_00420</name>
    <name evidence="2" type="ORF">OZ401_002003</name>
</gene>
<evidence type="ECO:0000313" key="4">
    <source>
        <dbReference type="Proteomes" id="UP001431572"/>
    </source>
</evidence>
<dbReference type="Proteomes" id="UP001431572">
    <property type="component" value="Chromosome 1"/>
</dbReference>
<protein>
    <submittedName>
        <fullName evidence="1">Uncharacterized protein</fullName>
    </submittedName>
</protein>
<dbReference type="Proteomes" id="UP000521676">
    <property type="component" value="Unassembled WGS sequence"/>
</dbReference>
<reference evidence="2" key="2">
    <citation type="journal article" date="2024" name="Nature">
        <title>Anoxygenic phototroph of the Chloroflexota uses a type I reaction centre.</title>
        <authorList>
            <person name="Tsuji J.M."/>
            <person name="Shaw N.A."/>
            <person name="Nagashima S."/>
            <person name="Venkiteswaran J.J."/>
            <person name="Schiff S.L."/>
            <person name="Watanabe T."/>
            <person name="Fukui M."/>
            <person name="Hanada S."/>
            <person name="Tank M."/>
            <person name="Neufeld J.D."/>
        </authorList>
    </citation>
    <scope>NUCLEOTIDE SEQUENCE</scope>
    <source>
        <strain evidence="2">L227-S17</strain>
    </source>
</reference>
<name>A0A8T7LQR0_9CHLR</name>
<reference evidence="1 3" key="1">
    <citation type="submission" date="2020-06" db="EMBL/GenBank/DDBJ databases">
        <title>Anoxygenic phototrophic Chloroflexota member uses a Type I reaction center.</title>
        <authorList>
            <person name="Tsuji J.M."/>
            <person name="Shaw N.A."/>
            <person name="Nagashima S."/>
            <person name="Venkiteswaran J."/>
            <person name="Schiff S.L."/>
            <person name="Hanada S."/>
            <person name="Tank M."/>
            <person name="Neufeld J.D."/>
        </authorList>
    </citation>
    <scope>NUCLEOTIDE SEQUENCE [LARGE SCALE GENOMIC DNA]</scope>
    <source>
        <strain evidence="1">L227-S17</strain>
    </source>
</reference>
<sequence>MALPLNLRADRELWKYIYITYPFANSLHLSVLPDYNHVWAEQIYHEDPTVRAELLTPRHQRIIKAIEKQAKLMGIRLDKSTRRAS</sequence>
<proteinExistence type="predicted"/>
<accession>A0A8T7LQR0</accession>